<protein>
    <submittedName>
        <fullName evidence="3">Uncharacterized protein</fullName>
    </submittedName>
</protein>
<keyword evidence="4" id="KW-1185">Reference proteome</keyword>
<evidence type="ECO:0000256" key="1">
    <source>
        <dbReference type="SAM" id="MobiDB-lite"/>
    </source>
</evidence>
<keyword evidence="2" id="KW-0732">Signal</keyword>
<accession>A0ABU4WEA6</accession>
<feature type="compositionally biased region" description="Low complexity" evidence="1">
    <location>
        <begin position="208"/>
        <end position="219"/>
    </location>
</feature>
<feature type="signal peptide" evidence="2">
    <location>
        <begin position="1"/>
        <end position="18"/>
    </location>
</feature>
<evidence type="ECO:0000256" key="2">
    <source>
        <dbReference type="SAM" id="SignalP"/>
    </source>
</evidence>
<reference evidence="3 4" key="1">
    <citation type="submission" date="2022-03" db="EMBL/GenBank/DDBJ databases">
        <title>Novel taxa within the pig intestine.</title>
        <authorList>
            <person name="Wylensek D."/>
            <person name="Bishof K."/>
            <person name="Afrizal A."/>
            <person name="Clavel T."/>
        </authorList>
    </citation>
    <scope>NUCLEOTIDE SEQUENCE [LARGE SCALE GENOMIC DNA]</scope>
    <source>
        <strain evidence="3 4">CLA-KB-P66</strain>
    </source>
</reference>
<dbReference type="Proteomes" id="UP001275932">
    <property type="component" value="Unassembled WGS sequence"/>
</dbReference>
<dbReference type="EMBL" id="JALBUT010000001">
    <property type="protein sequence ID" value="MDX8414891.1"/>
    <property type="molecule type" value="Genomic_DNA"/>
</dbReference>
<feature type="region of interest" description="Disordered" evidence="1">
    <location>
        <begin position="199"/>
        <end position="222"/>
    </location>
</feature>
<dbReference type="RefSeq" id="WP_370396336.1">
    <property type="nucleotide sequence ID" value="NZ_JALBUT010000001.1"/>
</dbReference>
<sequence>MKKIITTLMLMASCAVFAQTQNAPQSEIVSNLLQRGEAGASSWTLAEDGSLKSLFIVGVAPLNKALPSAYAKKMAATQARLDAENTLSKTLNTMFEAKQSSSGEMVVSIKGEAAGDSQGVGSTESSMTSQVTEEMKSVTKSAQAGLMQLVVDPNRDGSYVAVYVWNRNITKQLKDVSKTSAEVAQQSLSDYKDTKSIADSIDSGADMPAASPAPEASVEAPKKASKTGAFKAVEGNSNQKIVLPAGL</sequence>
<gene>
    <name evidence="3" type="ORF">MOX91_01650</name>
</gene>
<evidence type="ECO:0000313" key="3">
    <source>
        <dbReference type="EMBL" id="MDX8414891.1"/>
    </source>
</evidence>
<comment type="caution">
    <text evidence="3">The sequence shown here is derived from an EMBL/GenBank/DDBJ whole genome shotgun (WGS) entry which is preliminary data.</text>
</comment>
<feature type="chain" id="PRO_5047455521" evidence="2">
    <location>
        <begin position="19"/>
        <end position="247"/>
    </location>
</feature>
<evidence type="ECO:0000313" key="4">
    <source>
        <dbReference type="Proteomes" id="UP001275932"/>
    </source>
</evidence>
<organism evidence="3 4">
    <name type="scientific">Intestinicryptomonas porci</name>
    <dbReference type="NCBI Taxonomy" id="2926320"/>
    <lineage>
        <taxon>Bacteria</taxon>
        <taxon>Pseudomonadati</taxon>
        <taxon>Verrucomicrobiota</taxon>
        <taxon>Opitutia</taxon>
        <taxon>Opitutales</taxon>
        <taxon>Intestinicryptomonaceae</taxon>
        <taxon>Intestinicryptomonas</taxon>
    </lineage>
</organism>
<name>A0ABU4WEA6_9BACT</name>
<proteinExistence type="predicted"/>